<dbReference type="Proteomes" id="UP001501940">
    <property type="component" value="Chromosome 20"/>
</dbReference>
<dbReference type="Ensembl" id="ENSAOCT00000031325.2">
    <property type="protein sequence ID" value="ENSAOCP00000014141.2"/>
    <property type="gene ID" value="ENSAOCG00000018769.2"/>
</dbReference>
<sequence>MKTKWHLFVLWSVLSLGILRAAADTYEYPFRRRKRVFKLGTPKSKPIDLLTLEGRESSLSLPASTAPIPQLGSHLPSKPVTPRSMRQDANIQSDFAFLPDVSVTCSTSDLVVRVKPAFYGLGADADELKLGSSCTSNGLLRPYGDLLFTYPLTACDGVRELPHGYLVYKFELHYEPSSRRFPSRAHPIKVEIECRYPRDHHVHQLAVQPTWQTYVMRKRLKGRPTDFQIKLMDDLWSKPAKSHVYQIGQTVNFQVSAPYLPVGGKLYINSCYAAPSSDSKSSLQYAIIDNYGCMMDSRRDPGASQFISRTNKSLRLSLKAFQFTVDPDTEVNIHCKLFVTSEDPGPTHKSCTYRGNRWKALTGDDSICDCCESQCVISKRRRAMMEGSARSGPLLVSDQPYTPEEGFLPVRSSTFSKGKEDETAEKHDIDELHSHEKLWESEDVVKNDDSLAEEEQQLEERGITHGEMKEPDLDELSFRERVLDKWSESELRSLNEFEQDGSGYEEKNLSESKVKERFRGKGEISDMDQMIHRSRKEGEGLHRWVQVEEMLPSEVNLQRKVKPPNSKDGVENRTYTGRGEEGERMIASEVQRKNDSSLADVDDGEMTWYFTWR</sequence>
<name>A0A3Q1C0W5_AMPOC</name>
<evidence type="ECO:0000256" key="4">
    <source>
        <dbReference type="ARBA" id="ARBA00017980"/>
    </source>
</evidence>
<keyword evidence="5" id="KW-1003">Cell membrane</keyword>
<keyword evidence="14" id="KW-0325">Glycoprotein</keyword>
<keyword evidence="13" id="KW-1015">Disulfide bond</keyword>
<evidence type="ECO:0000256" key="17">
    <source>
        <dbReference type="SAM" id="SignalP"/>
    </source>
</evidence>
<evidence type="ECO:0000256" key="9">
    <source>
        <dbReference type="ARBA" id="ARBA00022692"/>
    </source>
</evidence>
<keyword evidence="11" id="KW-1133">Transmembrane helix</keyword>
<reference evidence="19 20" key="1">
    <citation type="submission" date="2022-01" db="EMBL/GenBank/DDBJ databases">
        <title>A chromosome-scale genome assembly of the false clownfish, Amphiprion ocellaris.</title>
        <authorList>
            <person name="Ryu T."/>
        </authorList>
    </citation>
    <scope>NUCLEOTIDE SEQUENCE [LARGE SCALE GENOMIC DNA]</scope>
</reference>
<keyword evidence="20" id="KW-1185">Reference proteome</keyword>
<evidence type="ECO:0000256" key="7">
    <source>
        <dbReference type="ARBA" id="ARBA00022530"/>
    </source>
</evidence>
<evidence type="ECO:0000256" key="13">
    <source>
        <dbReference type="ARBA" id="ARBA00023157"/>
    </source>
</evidence>
<reference evidence="19" key="3">
    <citation type="submission" date="2025-09" db="UniProtKB">
        <authorList>
            <consortium name="Ensembl"/>
        </authorList>
    </citation>
    <scope>IDENTIFICATION</scope>
</reference>
<proteinExistence type="inferred from homology"/>
<accession>A0A3Q1C0W5</accession>
<feature type="compositionally biased region" description="Basic and acidic residues" evidence="16">
    <location>
        <begin position="417"/>
        <end position="435"/>
    </location>
</feature>
<dbReference type="RefSeq" id="XP_023140408.2">
    <property type="nucleotide sequence ID" value="XM_023284640.2"/>
</dbReference>
<keyword evidence="6" id="KW-0964">Secreted</keyword>
<organism evidence="19 20">
    <name type="scientific">Amphiprion ocellaris</name>
    <name type="common">Clown anemonefish</name>
    <dbReference type="NCBI Taxonomy" id="80972"/>
    <lineage>
        <taxon>Eukaryota</taxon>
        <taxon>Metazoa</taxon>
        <taxon>Chordata</taxon>
        <taxon>Craniata</taxon>
        <taxon>Vertebrata</taxon>
        <taxon>Euteleostomi</taxon>
        <taxon>Actinopterygii</taxon>
        <taxon>Neopterygii</taxon>
        <taxon>Teleostei</taxon>
        <taxon>Neoteleostei</taxon>
        <taxon>Acanthomorphata</taxon>
        <taxon>Ovalentaria</taxon>
        <taxon>Pomacentridae</taxon>
        <taxon>Amphiprion</taxon>
    </lineage>
</organism>
<dbReference type="GeneTree" id="ENSGT01030000234567"/>
<dbReference type="KEGG" id="aoce:111578052"/>
<feature type="region of interest" description="Disordered" evidence="16">
    <location>
        <begin position="560"/>
        <end position="583"/>
    </location>
</feature>
<protein>
    <recommendedName>
        <fullName evidence="4">Zona pellucida sperm-binding protein 3</fullName>
    </recommendedName>
    <alternativeName>
        <fullName evidence="15">Zona pellucida glycoprotein 3</fullName>
    </alternativeName>
</protein>
<dbReference type="InterPro" id="IPR055355">
    <property type="entry name" value="ZP-C"/>
</dbReference>
<comment type="subcellular location">
    <subcellularLocation>
        <location evidence="1">Cell membrane</location>
        <topology evidence="1">Single-pass type I membrane protein</topology>
    </subcellularLocation>
    <subcellularLocation>
        <location evidence="2">Secreted</location>
        <location evidence="2">Extracellular space</location>
        <location evidence="2">Extracellular matrix</location>
    </subcellularLocation>
</comment>
<evidence type="ECO:0000256" key="6">
    <source>
        <dbReference type="ARBA" id="ARBA00022525"/>
    </source>
</evidence>
<dbReference type="FunFam" id="2.60.40.4100:FF:000002">
    <property type="entry name" value="Zona pellucida sperm-binding protein 3"/>
    <property type="match status" value="1"/>
</dbReference>
<evidence type="ECO:0000256" key="8">
    <source>
        <dbReference type="ARBA" id="ARBA00022685"/>
    </source>
</evidence>
<dbReference type="Pfam" id="PF23344">
    <property type="entry name" value="ZP-N"/>
    <property type="match status" value="1"/>
</dbReference>
<evidence type="ECO:0000259" key="18">
    <source>
        <dbReference type="PROSITE" id="PS51034"/>
    </source>
</evidence>
<dbReference type="PANTHER" id="PTHR11576:SF16">
    <property type="entry name" value="ZONA PELLUCIDA SPERM-BINDING PROTEIN 3"/>
    <property type="match status" value="1"/>
</dbReference>
<evidence type="ECO:0000256" key="12">
    <source>
        <dbReference type="ARBA" id="ARBA00023136"/>
    </source>
</evidence>
<dbReference type="Gene3D" id="2.60.40.4100">
    <property type="entry name" value="Zona pellucida, ZP-C domain"/>
    <property type="match status" value="1"/>
</dbReference>
<feature type="signal peptide" evidence="17">
    <location>
        <begin position="1"/>
        <end position="23"/>
    </location>
</feature>
<dbReference type="AlphaFoldDB" id="A0A3Q1C0W5"/>
<dbReference type="FunFam" id="2.60.40.3210:FF:000001">
    <property type="entry name" value="Zona pellucida sperm-binding protein 3"/>
    <property type="match status" value="1"/>
</dbReference>
<comment type="similarity">
    <text evidence="3">Belongs to the ZP domain family. ZPC subfamily.</text>
</comment>
<evidence type="ECO:0000313" key="20">
    <source>
        <dbReference type="Proteomes" id="UP001501940"/>
    </source>
</evidence>
<evidence type="ECO:0000256" key="2">
    <source>
        <dbReference type="ARBA" id="ARBA00004498"/>
    </source>
</evidence>
<dbReference type="GO" id="GO:0032190">
    <property type="term" value="F:acrosin binding"/>
    <property type="evidence" value="ECO:0007669"/>
    <property type="project" value="TreeGrafter"/>
</dbReference>
<dbReference type="GeneID" id="111578052"/>
<dbReference type="GO" id="GO:0031012">
    <property type="term" value="C:extracellular matrix"/>
    <property type="evidence" value="ECO:0007669"/>
    <property type="project" value="TreeGrafter"/>
</dbReference>
<keyword evidence="9" id="KW-0812">Transmembrane</keyword>
<evidence type="ECO:0000256" key="15">
    <source>
        <dbReference type="ARBA" id="ARBA00030824"/>
    </source>
</evidence>
<dbReference type="GO" id="GO:0005886">
    <property type="term" value="C:plasma membrane"/>
    <property type="evidence" value="ECO:0007669"/>
    <property type="project" value="UniProtKB-SubCell"/>
</dbReference>
<dbReference type="SMART" id="SM00241">
    <property type="entry name" value="ZP"/>
    <property type="match status" value="1"/>
</dbReference>
<dbReference type="InterPro" id="IPR055356">
    <property type="entry name" value="ZP-N"/>
</dbReference>
<evidence type="ECO:0000256" key="5">
    <source>
        <dbReference type="ARBA" id="ARBA00022475"/>
    </source>
</evidence>
<evidence type="ECO:0000256" key="11">
    <source>
        <dbReference type="ARBA" id="ARBA00022989"/>
    </source>
</evidence>
<dbReference type="Gene3D" id="2.60.40.3210">
    <property type="entry name" value="Zona pellucida, ZP-N domain"/>
    <property type="match status" value="1"/>
</dbReference>
<evidence type="ECO:0000256" key="16">
    <source>
        <dbReference type="SAM" id="MobiDB-lite"/>
    </source>
</evidence>
<feature type="chain" id="PRO_5043881997" description="Zona pellucida sperm-binding protein 3" evidence="17">
    <location>
        <begin position="24"/>
        <end position="613"/>
    </location>
</feature>
<evidence type="ECO:0000313" key="19">
    <source>
        <dbReference type="Ensembl" id="ENSAOCP00000014141.2"/>
    </source>
</evidence>
<evidence type="ECO:0000256" key="3">
    <source>
        <dbReference type="ARBA" id="ARBA00006735"/>
    </source>
</evidence>
<keyword evidence="7" id="KW-0272">Extracellular matrix</keyword>
<evidence type="ECO:0000256" key="14">
    <source>
        <dbReference type="ARBA" id="ARBA00023180"/>
    </source>
</evidence>
<dbReference type="GO" id="GO:0007339">
    <property type="term" value="P:binding of sperm to zona pellucida"/>
    <property type="evidence" value="ECO:0007669"/>
    <property type="project" value="TreeGrafter"/>
</dbReference>
<dbReference type="PANTHER" id="PTHR11576">
    <property type="entry name" value="ZONA PELLUCIDA SPERM-BINDING PROTEIN 3"/>
    <property type="match status" value="1"/>
</dbReference>
<dbReference type="OMA" id="DDSICEC"/>
<reference evidence="19" key="2">
    <citation type="submission" date="2025-08" db="UniProtKB">
        <authorList>
            <consortium name="Ensembl"/>
        </authorList>
    </citation>
    <scope>IDENTIFICATION</scope>
</reference>
<dbReference type="InterPro" id="IPR001507">
    <property type="entry name" value="ZP_dom"/>
</dbReference>
<dbReference type="GO" id="GO:2000344">
    <property type="term" value="P:positive regulation of acrosome reaction"/>
    <property type="evidence" value="ECO:0007669"/>
    <property type="project" value="TreeGrafter"/>
</dbReference>
<dbReference type="PROSITE" id="PS51034">
    <property type="entry name" value="ZP_2"/>
    <property type="match status" value="1"/>
</dbReference>
<feature type="domain" description="ZP" evidence="18">
    <location>
        <begin position="104"/>
        <end position="358"/>
    </location>
</feature>
<evidence type="ECO:0000256" key="1">
    <source>
        <dbReference type="ARBA" id="ARBA00004251"/>
    </source>
</evidence>
<keyword evidence="8" id="KW-0165">Cleavage on pair of basic residues</keyword>
<dbReference type="InterPro" id="IPR042235">
    <property type="entry name" value="ZP-C_dom"/>
</dbReference>
<feature type="region of interest" description="Disordered" evidence="16">
    <location>
        <begin position="387"/>
        <end position="435"/>
    </location>
</feature>
<keyword evidence="10 17" id="KW-0732">Signal</keyword>
<dbReference type="Pfam" id="PF00100">
    <property type="entry name" value="Zona_pellucida"/>
    <property type="match status" value="1"/>
</dbReference>
<dbReference type="GO" id="GO:0035803">
    <property type="term" value="P:egg coat formation"/>
    <property type="evidence" value="ECO:0007669"/>
    <property type="project" value="TreeGrafter"/>
</dbReference>
<evidence type="ECO:0000256" key="10">
    <source>
        <dbReference type="ARBA" id="ARBA00022729"/>
    </source>
</evidence>
<keyword evidence="12" id="KW-0472">Membrane</keyword>